<evidence type="ECO:0000256" key="2">
    <source>
        <dbReference type="ARBA" id="ARBA00005162"/>
    </source>
</evidence>
<evidence type="ECO:0000256" key="3">
    <source>
        <dbReference type="ARBA" id="ARBA00005877"/>
    </source>
</evidence>
<comment type="similarity">
    <text evidence="3">Belongs to the 4HPPD family.</text>
</comment>
<dbReference type="SUPFAM" id="SSF54593">
    <property type="entry name" value="Glyoxalase/Bleomycin resistance protein/Dihydroxybiphenyl dioxygenase"/>
    <property type="match status" value="1"/>
</dbReference>
<protein>
    <recommendedName>
        <fullName evidence="4">4-hydroxyphenylpyruvate dioxygenase</fullName>
        <ecNumber evidence="4">1.13.11.27</ecNumber>
    </recommendedName>
</protein>
<dbReference type="AlphaFoldDB" id="A0A9W7EY40"/>
<organism evidence="10 11">
    <name type="scientific">Triparma strigata</name>
    <dbReference type="NCBI Taxonomy" id="1606541"/>
    <lineage>
        <taxon>Eukaryota</taxon>
        <taxon>Sar</taxon>
        <taxon>Stramenopiles</taxon>
        <taxon>Ochrophyta</taxon>
        <taxon>Bolidophyceae</taxon>
        <taxon>Parmales</taxon>
        <taxon>Triparmaceae</taxon>
        <taxon>Triparma</taxon>
    </lineage>
</organism>
<evidence type="ECO:0000256" key="6">
    <source>
        <dbReference type="ARBA" id="ARBA00022878"/>
    </source>
</evidence>
<dbReference type="PROSITE" id="PS51819">
    <property type="entry name" value="VOC"/>
    <property type="match status" value="1"/>
</dbReference>
<dbReference type="Gene3D" id="3.10.180.10">
    <property type="entry name" value="2,3-Dihydroxybiphenyl 1,2-Dioxygenase, domain 1"/>
    <property type="match status" value="1"/>
</dbReference>
<evidence type="ECO:0000259" key="9">
    <source>
        <dbReference type="PROSITE" id="PS51819"/>
    </source>
</evidence>
<keyword evidence="11" id="KW-1185">Reference proteome</keyword>
<evidence type="ECO:0000256" key="4">
    <source>
        <dbReference type="ARBA" id="ARBA00013222"/>
    </source>
</evidence>
<reference evidence="11" key="1">
    <citation type="journal article" date="2023" name="Commun. Biol.">
        <title>Genome analysis of Parmales, the sister group of diatoms, reveals the evolutionary specialization of diatoms from phago-mixotrophs to photoautotrophs.</title>
        <authorList>
            <person name="Ban H."/>
            <person name="Sato S."/>
            <person name="Yoshikawa S."/>
            <person name="Yamada K."/>
            <person name="Nakamura Y."/>
            <person name="Ichinomiya M."/>
            <person name="Sato N."/>
            <person name="Blanc-Mathieu R."/>
            <person name="Endo H."/>
            <person name="Kuwata A."/>
            <person name="Ogata H."/>
        </authorList>
    </citation>
    <scope>NUCLEOTIDE SEQUENCE [LARGE SCALE GENOMIC DNA]</scope>
    <source>
        <strain evidence="11">NIES 3701</strain>
    </source>
</reference>
<evidence type="ECO:0000313" key="10">
    <source>
        <dbReference type="EMBL" id="GMH96769.1"/>
    </source>
</evidence>
<dbReference type="GO" id="GO:0006572">
    <property type="term" value="P:L-tyrosine catabolic process"/>
    <property type="evidence" value="ECO:0007669"/>
    <property type="project" value="UniProtKB-KW"/>
</dbReference>
<dbReference type="EC" id="1.13.11.27" evidence="4"/>
<name>A0A9W7EY40_9STRA</name>
<dbReference type="EMBL" id="BRXY01000473">
    <property type="protein sequence ID" value="GMH96769.1"/>
    <property type="molecule type" value="Genomic_DNA"/>
</dbReference>
<evidence type="ECO:0000256" key="1">
    <source>
        <dbReference type="ARBA" id="ARBA00001962"/>
    </source>
</evidence>
<dbReference type="InterPro" id="IPR005956">
    <property type="entry name" value="4OHPhenylPyrv_dOase"/>
</dbReference>
<comment type="caution">
    <text evidence="10">The sequence shown here is derived from an EMBL/GenBank/DDBJ whole genome shotgun (WGS) entry which is preliminary data.</text>
</comment>
<comment type="pathway">
    <text evidence="2">Amino-acid degradation; L-phenylalanine degradation; acetoacetate and fumarate from L-phenylalanine: step 3/6.</text>
</comment>
<keyword evidence="5" id="KW-0677">Repeat</keyword>
<comment type="cofactor">
    <cofactor evidence="1">
        <name>Fe cation</name>
        <dbReference type="ChEBI" id="CHEBI:24875"/>
    </cofactor>
</comment>
<dbReference type="GO" id="GO:0006559">
    <property type="term" value="P:L-phenylalanine catabolic process"/>
    <property type="evidence" value="ECO:0007669"/>
    <property type="project" value="UniProtKB-KW"/>
</dbReference>
<dbReference type="PANTHER" id="PTHR11959:SF1">
    <property type="entry name" value="4-HYDROXYPHENYLPYRUVATE DIOXYGENASE"/>
    <property type="match status" value="1"/>
</dbReference>
<keyword evidence="7" id="KW-0408">Iron</keyword>
<keyword evidence="8" id="KW-0585">Phenylalanine catabolism</keyword>
<feature type="domain" description="VOC" evidence="9">
    <location>
        <begin position="1"/>
        <end position="154"/>
    </location>
</feature>
<evidence type="ECO:0000256" key="8">
    <source>
        <dbReference type="ARBA" id="ARBA00023232"/>
    </source>
</evidence>
<dbReference type="InterPro" id="IPR004360">
    <property type="entry name" value="Glyas_Fos-R_dOase_dom"/>
</dbReference>
<dbReference type="Pfam" id="PF00903">
    <property type="entry name" value="Glyoxalase"/>
    <property type="match status" value="1"/>
</dbReference>
<dbReference type="GO" id="GO:0003868">
    <property type="term" value="F:4-hydroxyphenylpyruvate dioxygenase activity"/>
    <property type="evidence" value="ECO:0007669"/>
    <property type="project" value="UniProtKB-EC"/>
</dbReference>
<gene>
    <name evidence="10" type="ORF">TrST_g2186</name>
</gene>
<sequence>MPSTISHMSKIWPSPLPPFSEFASFDSKDVGTPNSGLNSVVLNPLGSEILLPLNEGVDGKLKSQINTFLEFNKGEGVQHIALRCDDVIEEVEYMKNNGVEFLERPVEEYYDVVEEKVKPWLEEGEFERCKDMGILLDVETSEVGEGLLMQIFTEPFAKGEEGGGMFLEIIERRGCGGEMGCGGFGRGNFGALFKGIEERERKERERQRQEK</sequence>
<dbReference type="InterPro" id="IPR029068">
    <property type="entry name" value="Glyas_Bleomycin-R_OHBP_Dase"/>
</dbReference>
<proteinExistence type="inferred from homology"/>
<accession>A0A9W7EY40</accession>
<evidence type="ECO:0000256" key="7">
    <source>
        <dbReference type="ARBA" id="ARBA00023004"/>
    </source>
</evidence>
<dbReference type="OrthoDB" id="414569at2759"/>
<dbReference type="PANTHER" id="PTHR11959">
    <property type="entry name" value="4-HYDROXYPHENYLPYRUVATE DIOXYGENASE"/>
    <property type="match status" value="1"/>
</dbReference>
<dbReference type="InterPro" id="IPR037523">
    <property type="entry name" value="VOC_core"/>
</dbReference>
<keyword evidence="6" id="KW-0828">Tyrosine catabolism</keyword>
<dbReference type="Proteomes" id="UP001165085">
    <property type="component" value="Unassembled WGS sequence"/>
</dbReference>
<evidence type="ECO:0000256" key="5">
    <source>
        <dbReference type="ARBA" id="ARBA00022737"/>
    </source>
</evidence>
<evidence type="ECO:0000313" key="11">
    <source>
        <dbReference type="Proteomes" id="UP001165085"/>
    </source>
</evidence>